<keyword evidence="4" id="KW-1185">Reference proteome</keyword>
<dbReference type="AlphaFoldDB" id="A0AAD9XHI4"/>
<organism evidence="3 4">
    <name type="scientific">Dipteronia dyeriana</name>
    <dbReference type="NCBI Taxonomy" id="168575"/>
    <lineage>
        <taxon>Eukaryota</taxon>
        <taxon>Viridiplantae</taxon>
        <taxon>Streptophyta</taxon>
        <taxon>Embryophyta</taxon>
        <taxon>Tracheophyta</taxon>
        <taxon>Spermatophyta</taxon>
        <taxon>Magnoliopsida</taxon>
        <taxon>eudicotyledons</taxon>
        <taxon>Gunneridae</taxon>
        <taxon>Pentapetalae</taxon>
        <taxon>rosids</taxon>
        <taxon>malvids</taxon>
        <taxon>Sapindales</taxon>
        <taxon>Sapindaceae</taxon>
        <taxon>Hippocastanoideae</taxon>
        <taxon>Acereae</taxon>
        <taxon>Dipteronia</taxon>
    </lineage>
</organism>
<feature type="region of interest" description="Disordered" evidence="2">
    <location>
        <begin position="100"/>
        <end position="137"/>
    </location>
</feature>
<feature type="compositionally biased region" description="Basic and acidic residues" evidence="2">
    <location>
        <begin position="126"/>
        <end position="137"/>
    </location>
</feature>
<evidence type="ECO:0000313" key="3">
    <source>
        <dbReference type="EMBL" id="KAK2659437.1"/>
    </source>
</evidence>
<feature type="compositionally biased region" description="Basic and acidic residues" evidence="2">
    <location>
        <begin position="100"/>
        <end position="119"/>
    </location>
</feature>
<reference evidence="3" key="1">
    <citation type="journal article" date="2023" name="Plant J.">
        <title>Genome sequences and population genomics provide insights into the demographic history, inbreeding, and mutation load of two 'living fossil' tree species of Dipteronia.</title>
        <authorList>
            <person name="Feng Y."/>
            <person name="Comes H.P."/>
            <person name="Chen J."/>
            <person name="Zhu S."/>
            <person name="Lu R."/>
            <person name="Zhang X."/>
            <person name="Li P."/>
            <person name="Qiu J."/>
            <person name="Olsen K.M."/>
            <person name="Qiu Y."/>
        </authorList>
    </citation>
    <scope>NUCLEOTIDE SEQUENCE</scope>
    <source>
        <strain evidence="3">KIB01</strain>
    </source>
</reference>
<keyword evidence="1" id="KW-0175">Coiled coil</keyword>
<evidence type="ECO:0000256" key="2">
    <source>
        <dbReference type="SAM" id="MobiDB-lite"/>
    </source>
</evidence>
<protein>
    <submittedName>
        <fullName evidence="3">Uncharacterized protein</fullName>
    </submittedName>
</protein>
<accession>A0AAD9XHI4</accession>
<evidence type="ECO:0000256" key="1">
    <source>
        <dbReference type="SAM" id="Coils"/>
    </source>
</evidence>
<sequence length="137" mass="15666">MKKELEEARYVEVVANEAMKESNEKLVGLEEKVARLRASLKSSKDKLSQTDVTLTDVLERFDMATDEAIIRTRGHNDSKNPDKDVEVWEQWKELKALDAYNNKDEDNEKEVGAELEKEVMGSNARDNLEGATHEQDI</sequence>
<gene>
    <name evidence="3" type="ORF">Ddye_005970</name>
</gene>
<dbReference type="Proteomes" id="UP001280121">
    <property type="component" value="Unassembled WGS sequence"/>
</dbReference>
<name>A0AAD9XHI4_9ROSI</name>
<proteinExistence type="predicted"/>
<comment type="caution">
    <text evidence="3">The sequence shown here is derived from an EMBL/GenBank/DDBJ whole genome shotgun (WGS) entry which is preliminary data.</text>
</comment>
<evidence type="ECO:0000313" key="4">
    <source>
        <dbReference type="Proteomes" id="UP001280121"/>
    </source>
</evidence>
<dbReference type="EMBL" id="JANJYI010000002">
    <property type="protein sequence ID" value="KAK2659437.1"/>
    <property type="molecule type" value="Genomic_DNA"/>
</dbReference>
<feature type="coiled-coil region" evidence="1">
    <location>
        <begin position="19"/>
        <end position="46"/>
    </location>
</feature>